<feature type="active site" description="Proton acceptor" evidence="5 6">
    <location>
        <position position="82"/>
    </location>
</feature>
<evidence type="ECO:0000313" key="8">
    <source>
        <dbReference type="Proteomes" id="UP001273136"/>
    </source>
</evidence>
<organism evidence="7 8">
    <name type="scientific">Methanorbis furvi</name>
    <dbReference type="NCBI Taxonomy" id="3028299"/>
    <lineage>
        <taxon>Archaea</taxon>
        <taxon>Methanobacteriati</taxon>
        <taxon>Methanobacteriota</taxon>
        <taxon>Stenosarchaea group</taxon>
        <taxon>Methanomicrobia</taxon>
        <taxon>Methanomicrobiales</taxon>
        <taxon>Methanocorpusculaceae</taxon>
        <taxon>Methanorbis</taxon>
    </lineage>
</organism>
<dbReference type="InterPro" id="IPR035081">
    <property type="entry name" value="4HFCP_synth_arc"/>
</dbReference>
<dbReference type="HAMAP" id="MF_00681">
    <property type="entry name" value="MfnB"/>
    <property type="match status" value="1"/>
</dbReference>
<dbReference type="SUPFAM" id="SSF51569">
    <property type="entry name" value="Aldolase"/>
    <property type="match status" value="1"/>
</dbReference>
<evidence type="ECO:0000256" key="2">
    <source>
        <dbReference type="ARBA" id="ARBA00023239"/>
    </source>
</evidence>
<evidence type="ECO:0000256" key="4">
    <source>
        <dbReference type="ARBA" id="ARBA00047628"/>
    </source>
</evidence>
<dbReference type="EMBL" id="JAWDKA010000009">
    <property type="protein sequence ID" value="MDV0442385.1"/>
    <property type="molecule type" value="Genomic_DNA"/>
</dbReference>
<sequence length="229" mass="24278">MKLLVSPSSIEEAKFCLDADIIDVKRPAEGSLGANFPWVIREIKKLAGNKPVSAAIGDYGPTPGNAALAAYGAACAGADFVKIGLMFNDKTAAHEVIESVVRAVKEPFPEKTVVIAAYSDYVRLGSIAPHIMSPIAAKCGADFAMIDTGAKDGKSTFEFMNKEALKAFTEQNRSLGLGTALAGSLKFEDIPVLKEINPEIIGVRGMVCGGDRTTMVKAELVTKAIQMVR</sequence>
<proteinExistence type="inferred from homology"/>
<dbReference type="PIRSF" id="PIRSF015957">
    <property type="entry name" value="UCP015957"/>
    <property type="match status" value="1"/>
</dbReference>
<accession>A0AAE4SCC5</accession>
<dbReference type="Pfam" id="PF04476">
    <property type="entry name" value="4HFCP_synth"/>
    <property type="match status" value="1"/>
</dbReference>
<protein>
    <recommendedName>
        <fullName evidence="5">(5-formylfuran-3-yl)methyl phosphate synthase</fullName>
        <ecNumber evidence="5">4.2.3.153</ecNumber>
    </recommendedName>
    <alternativeName>
        <fullName evidence="5">4-(hydroxymethyl)-2-furancarboxaldehyde-phosphate synthase</fullName>
        <shortName evidence="5">4-HFC-P synthase</shortName>
    </alternativeName>
</protein>
<feature type="active site" description="Schiff-base intermediate with substrate" evidence="5 6">
    <location>
        <position position="25"/>
    </location>
</feature>
<dbReference type="GO" id="GO:0016830">
    <property type="term" value="F:carbon-carbon lyase activity"/>
    <property type="evidence" value="ECO:0007669"/>
    <property type="project" value="UniProtKB-UniRule"/>
</dbReference>
<dbReference type="AlphaFoldDB" id="A0AAE4SCC5"/>
<comment type="pathway">
    <text evidence="5">Cofactor biosynthesis; methanofuran biosynthesis.</text>
</comment>
<reference evidence="7" key="1">
    <citation type="submission" date="2023-06" db="EMBL/GenBank/DDBJ databases">
        <title>Genome sequence of Methancorpusculaceae sp. Ag1.</title>
        <authorList>
            <person name="Protasov E."/>
            <person name="Platt K."/>
            <person name="Poehlein A."/>
            <person name="Daniel R."/>
            <person name="Brune A."/>
        </authorList>
    </citation>
    <scope>NUCLEOTIDE SEQUENCE</scope>
    <source>
        <strain evidence="7">Ag1</strain>
    </source>
</reference>
<keyword evidence="3 5" id="KW-0704">Schiff base</keyword>
<evidence type="ECO:0000256" key="1">
    <source>
        <dbReference type="ARBA" id="ARBA00003810"/>
    </source>
</evidence>
<comment type="similarity">
    <text evidence="5">Belongs to the MfnB family.</text>
</comment>
<dbReference type="Proteomes" id="UP001273136">
    <property type="component" value="Unassembled WGS sequence"/>
</dbReference>
<evidence type="ECO:0000256" key="6">
    <source>
        <dbReference type="PIRSR" id="PIRSR015957-1"/>
    </source>
</evidence>
<keyword evidence="8" id="KW-1185">Reference proteome</keyword>
<comment type="function">
    <text evidence="1 5">Catalyzes the formation of 4-(hydroxymethyl)-2-furancarboxaldehyde phosphate (4-HFC-P) from two molecules of glyceraldehyde-3-P (GA-3-P).</text>
</comment>
<dbReference type="RefSeq" id="WP_338094805.1">
    <property type="nucleotide sequence ID" value="NZ_JAWDKA010000009.1"/>
</dbReference>
<dbReference type="GO" id="GO:2001120">
    <property type="term" value="P:methanofuran biosynthetic process"/>
    <property type="evidence" value="ECO:0007669"/>
    <property type="project" value="UniProtKB-UniRule"/>
</dbReference>
<name>A0AAE4SCC5_9EURY</name>
<evidence type="ECO:0000256" key="3">
    <source>
        <dbReference type="ARBA" id="ARBA00023270"/>
    </source>
</evidence>
<gene>
    <name evidence="5" type="primary">mfnB</name>
    <name evidence="7" type="ORF">McpAg1_16240</name>
</gene>
<dbReference type="InterPro" id="IPR007565">
    <property type="entry name" value="4HFCP_synth"/>
</dbReference>
<dbReference type="EC" id="4.2.3.153" evidence="5"/>
<dbReference type="NCBIfam" id="NF002575">
    <property type="entry name" value="PRK02227.1-3"/>
    <property type="match status" value="1"/>
</dbReference>
<evidence type="ECO:0000256" key="5">
    <source>
        <dbReference type="HAMAP-Rule" id="MF_00681"/>
    </source>
</evidence>
<comment type="caution">
    <text evidence="7">The sequence shown here is derived from an EMBL/GenBank/DDBJ whole genome shotgun (WGS) entry which is preliminary data.</text>
</comment>
<keyword evidence="2 5" id="KW-0456">Lyase</keyword>
<comment type="catalytic activity">
    <reaction evidence="4 5">
        <text>2 D-glyceraldehyde 3-phosphate = 4-(hydroxymethyl)-2-furancarboxaldehyde phosphate + phosphate + 2 H2O</text>
        <dbReference type="Rhea" id="RHEA:43536"/>
        <dbReference type="ChEBI" id="CHEBI:15377"/>
        <dbReference type="ChEBI" id="CHEBI:43474"/>
        <dbReference type="ChEBI" id="CHEBI:59776"/>
        <dbReference type="ChEBI" id="CHEBI:83407"/>
        <dbReference type="EC" id="4.2.3.153"/>
    </reaction>
</comment>
<evidence type="ECO:0000313" key="7">
    <source>
        <dbReference type="EMBL" id="MDV0442385.1"/>
    </source>
</evidence>